<gene>
    <name evidence="1" type="ORF">GCM10017591_05060</name>
</gene>
<organism evidence="1 2">
    <name type="scientific">Microbacterium dextranolyticum</name>
    <dbReference type="NCBI Taxonomy" id="36806"/>
    <lineage>
        <taxon>Bacteria</taxon>
        <taxon>Bacillati</taxon>
        <taxon>Actinomycetota</taxon>
        <taxon>Actinomycetes</taxon>
        <taxon>Micrococcales</taxon>
        <taxon>Microbacteriaceae</taxon>
        <taxon>Microbacterium</taxon>
    </lineage>
</organism>
<dbReference type="Proteomes" id="UP001142291">
    <property type="component" value="Unassembled WGS sequence"/>
</dbReference>
<dbReference type="RefSeq" id="WP_204962940.1">
    <property type="nucleotide sequence ID" value="NZ_BAAAUR010000008.1"/>
</dbReference>
<keyword evidence="2" id="KW-1185">Reference proteome</keyword>
<reference evidence="1" key="1">
    <citation type="journal article" date="2014" name="Int. J. Syst. Evol. Microbiol.">
        <title>Complete genome sequence of Corynebacterium casei LMG S-19264T (=DSM 44701T), isolated from a smear-ripened cheese.</title>
        <authorList>
            <consortium name="US DOE Joint Genome Institute (JGI-PGF)"/>
            <person name="Walter F."/>
            <person name="Albersmeier A."/>
            <person name="Kalinowski J."/>
            <person name="Ruckert C."/>
        </authorList>
    </citation>
    <scope>NUCLEOTIDE SEQUENCE</scope>
    <source>
        <strain evidence="1">VKM Ac-1940</strain>
    </source>
</reference>
<evidence type="ECO:0000313" key="1">
    <source>
        <dbReference type="EMBL" id="GLJ94445.1"/>
    </source>
</evidence>
<comment type="caution">
    <text evidence="1">The sequence shown here is derived from an EMBL/GenBank/DDBJ whole genome shotgun (WGS) entry which is preliminary data.</text>
</comment>
<reference evidence="1" key="2">
    <citation type="submission" date="2023-01" db="EMBL/GenBank/DDBJ databases">
        <authorList>
            <person name="Sun Q."/>
            <person name="Evtushenko L."/>
        </authorList>
    </citation>
    <scope>NUCLEOTIDE SEQUENCE</scope>
    <source>
        <strain evidence="1">VKM Ac-1940</strain>
    </source>
</reference>
<sequence>MIPQVLMGVGAVALAAFGIGAAVKSAKETAQRRATPVEWDPRFSREAFQDFINKTTQRLPRVYASHADGLIVTIHVKSNTGLTSWKAEVDFCDYGRLTGKYWITSENTQSPIPQALADAVVAEVHTRQGIQNPVA</sequence>
<evidence type="ECO:0000313" key="2">
    <source>
        <dbReference type="Proteomes" id="UP001142291"/>
    </source>
</evidence>
<proteinExistence type="predicted"/>
<name>A0A9W6HJJ8_9MICO</name>
<accession>A0A9W6HJJ8</accession>
<protein>
    <submittedName>
        <fullName evidence="1">Uncharacterized protein</fullName>
    </submittedName>
</protein>
<dbReference type="AlphaFoldDB" id="A0A9W6HJJ8"/>
<dbReference type="EMBL" id="BSER01000002">
    <property type="protein sequence ID" value="GLJ94445.1"/>
    <property type="molecule type" value="Genomic_DNA"/>
</dbReference>